<feature type="region of interest" description="Disordered" evidence="1">
    <location>
        <begin position="145"/>
        <end position="200"/>
    </location>
</feature>
<protein>
    <submittedName>
        <fullName evidence="2">Uncharacterized protein</fullName>
    </submittedName>
</protein>
<reference evidence="2" key="1">
    <citation type="journal article" date="2022" name="Int. J. Mol. Sci.">
        <title>Draft Genome of Tanacetum Coccineum: Genomic Comparison of Closely Related Tanacetum-Family Plants.</title>
        <authorList>
            <person name="Yamashiro T."/>
            <person name="Shiraishi A."/>
            <person name="Nakayama K."/>
            <person name="Satake H."/>
        </authorList>
    </citation>
    <scope>NUCLEOTIDE SEQUENCE</scope>
</reference>
<dbReference type="Proteomes" id="UP001151760">
    <property type="component" value="Unassembled WGS sequence"/>
</dbReference>
<feature type="region of interest" description="Disordered" evidence="1">
    <location>
        <begin position="248"/>
        <end position="349"/>
    </location>
</feature>
<evidence type="ECO:0000313" key="3">
    <source>
        <dbReference type="Proteomes" id="UP001151760"/>
    </source>
</evidence>
<feature type="compositionally biased region" description="Polar residues" evidence="1">
    <location>
        <begin position="186"/>
        <end position="198"/>
    </location>
</feature>
<keyword evidence="3" id="KW-1185">Reference proteome</keyword>
<feature type="compositionally biased region" description="Basic and acidic residues" evidence="1">
    <location>
        <begin position="274"/>
        <end position="285"/>
    </location>
</feature>
<sequence length="349" mass="38931">MQLAVRRIDQTAVKYEIFGPYQQLRMAEQNVPAQLLQEQLSRLYLAFSHLTASANVHAYLPANSLGKQMSLCEDWGILVVTVDLGDNPEPVEICLQFTDTKLCVSTLEAKFFADSNQMLDRERLIGSDKPRHPVHAMLAFSNTKQASKPVLKNRPKEERKPLKKVQACNLQQKHATPKSPTTPTPVKQNDASSSSSKNLPRFSFHRKLEGEANFQLVVEDDEDSTRNIILKKKLSLDQLSASVQWHQKKRTTDQFILARRDQTPPDSKTGPSSQHDDDTSKKVIHESSSTSDSERTESETEIAAPKNDKDQGEVDSSTVTSGVSIPVSDSVKAHEALAGPDPKPIERRP</sequence>
<name>A0ABQ5HH51_9ASTR</name>
<dbReference type="EMBL" id="BQNB010019612">
    <property type="protein sequence ID" value="GJT87156.1"/>
    <property type="molecule type" value="Genomic_DNA"/>
</dbReference>
<evidence type="ECO:0000256" key="1">
    <source>
        <dbReference type="SAM" id="MobiDB-lite"/>
    </source>
</evidence>
<organism evidence="2 3">
    <name type="scientific">Tanacetum coccineum</name>
    <dbReference type="NCBI Taxonomy" id="301880"/>
    <lineage>
        <taxon>Eukaryota</taxon>
        <taxon>Viridiplantae</taxon>
        <taxon>Streptophyta</taxon>
        <taxon>Embryophyta</taxon>
        <taxon>Tracheophyta</taxon>
        <taxon>Spermatophyta</taxon>
        <taxon>Magnoliopsida</taxon>
        <taxon>eudicotyledons</taxon>
        <taxon>Gunneridae</taxon>
        <taxon>Pentapetalae</taxon>
        <taxon>asterids</taxon>
        <taxon>campanulids</taxon>
        <taxon>Asterales</taxon>
        <taxon>Asteraceae</taxon>
        <taxon>Asteroideae</taxon>
        <taxon>Anthemideae</taxon>
        <taxon>Anthemidinae</taxon>
        <taxon>Tanacetum</taxon>
    </lineage>
</organism>
<reference evidence="2" key="2">
    <citation type="submission" date="2022-01" db="EMBL/GenBank/DDBJ databases">
        <authorList>
            <person name="Yamashiro T."/>
            <person name="Shiraishi A."/>
            <person name="Satake H."/>
            <person name="Nakayama K."/>
        </authorList>
    </citation>
    <scope>NUCLEOTIDE SEQUENCE</scope>
</reference>
<proteinExistence type="predicted"/>
<gene>
    <name evidence="2" type="ORF">Tco_1068873</name>
</gene>
<feature type="compositionally biased region" description="Polar residues" evidence="1">
    <location>
        <begin position="314"/>
        <end position="323"/>
    </location>
</feature>
<comment type="caution">
    <text evidence="2">The sequence shown here is derived from an EMBL/GenBank/DDBJ whole genome shotgun (WGS) entry which is preliminary data.</text>
</comment>
<accession>A0ABQ5HH51</accession>
<feature type="compositionally biased region" description="Polar residues" evidence="1">
    <location>
        <begin position="264"/>
        <end position="273"/>
    </location>
</feature>
<evidence type="ECO:0000313" key="2">
    <source>
        <dbReference type="EMBL" id="GJT87156.1"/>
    </source>
</evidence>